<feature type="domain" description="Cyclic nucleotide-binding" evidence="1">
    <location>
        <begin position="16"/>
        <end position="116"/>
    </location>
</feature>
<dbReference type="GO" id="GO:0005829">
    <property type="term" value="C:cytosol"/>
    <property type="evidence" value="ECO:0007669"/>
    <property type="project" value="TreeGrafter"/>
</dbReference>
<dbReference type="InterPro" id="IPR018490">
    <property type="entry name" value="cNMP-bd_dom_sf"/>
</dbReference>
<evidence type="ECO:0000313" key="3">
    <source>
        <dbReference type="Proteomes" id="UP000001175"/>
    </source>
</evidence>
<dbReference type="PROSITE" id="PS50042">
    <property type="entry name" value="CNMP_BINDING_3"/>
    <property type="match status" value="1"/>
</dbReference>
<evidence type="ECO:0000259" key="1">
    <source>
        <dbReference type="PROSITE" id="PS50042"/>
    </source>
</evidence>
<dbReference type="Gene3D" id="2.60.120.10">
    <property type="entry name" value="Jelly Rolls"/>
    <property type="match status" value="1"/>
</dbReference>
<dbReference type="SUPFAM" id="SSF51206">
    <property type="entry name" value="cAMP-binding domain-like"/>
    <property type="match status" value="1"/>
</dbReference>
<dbReference type="InterPro" id="IPR014710">
    <property type="entry name" value="RmlC-like_jellyroll"/>
</dbReference>
<dbReference type="AlphaFoldDB" id="A0A0H3K4K2"/>
<dbReference type="SMART" id="SM00100">
    <property type="entry name" value="cNMP"/>
    <property type="match status" value="1"/>
</dbReference>
<name>A0A0H3K4K2_SYNP6</name>
<protein>
    <recommendedName>
        <fullName evidence="1">Cyclic nucleotide-binding domain-containing protein</fullName>
    </recommendedName>
</protein>
<dbReference type="Pfam" id="PF00027">
    <property type="entry name" value="cNMP_binding"/>
    <property type="match status" value="1"/>
</dbReference>
<evidence type="ECO:0000313" key="2">
    <source>
        <dbReference type="EMBL" id="BAD80328.1"/>
    </source>
</evidence>
<dbReference type="CDD" id="cd00038">
    <property type="entry name" value="CAP_ED"/>
    <property type="match status" value="1"/>
</dbReference>
<dbReference type="InterPro" id="IPR000595">
    <property type="entry name" value="cNMP-bd_dom"/>
</dbReference>
<dbReference type="eggNOG" id="COG0664">
    <property type="taxonomic scope" value="Bacteria"/>
</dbReference>
<dbReference type="Proteomes" id="UP000001175">
    <property type="component" value="Chromosome"/>
</dbReference>
<organism evidence="2 3">
    <name type="scientific">Synechococcus sp. (strain ATCC 27144 / PCC 6301 / SAUG 1402/1)</name>
    <name type="common">Anacystis nidulans</name>
    <dbReference type="NCBI Taxonomy" id="269084"/>
    <lineage>
        <taxon>Bacteria</taxon>
        <taxon>Bacillati</taxon>
        <taxon>Cyanobacteriota</taxon>
        <taxon>Cyanophyceae</taxon>
        <taxon>Synechococcales</taxon>
        <taxon>Synechococcaceae</taxon>
        <taxon>Synechococcus</taxon>
    </lineage>
</organism>
<proteinExistence type="predicted"/>
<gene>
    <name evidence="2" type="ordered locus">syc2138_d</name>
</gene>
<dbReference type="GO" id="GO:0003700">
    <property type="term" value="F:DNA-binding transcription factor activity"/>
    <property type="evidence" value="ECO:0007669"/>
    <property type="project" value="TreeGrafter"/>
</dbReference>
<dbReference type="SMR" id="A0A0H3K4K2"/>
<dbReference type="KEGG" id="syc:syc2138_d"/>
<sequence>MLAECHPRSLLIGDAVMPRIRPAEIVEAWQKHGEPLLVPAGSVIFNAEEQGTTMYGLLEGEVVLKRGDQELERITAGDVFGEGAIAQDQHQRFSTAVAATDCKLATLDRERFLFLIHNSPVFALDVIASLSTRLRAIKGSLEPSQ</sequence>
<dbReference type="PANTHER" id="PTHR24567:SF26">
    <property type="entry name" value="REGULATORY PROTEIN YEIL"/>
    <property type="match status" value="1"/>
</dbReference>
<accession>A0A0H3K4K2</accession>
<reference evidence="2 3" key="1">
    <citation type="journal article" date="2007" name="Photosyn. Res.">
        <title>Complete nucleotide sequence of the freshwater unicellular cyanobacterium Synechococcus elongatus PCC 6301 chromosome: gene content and organization.</title>
        <authorList>
            <person name="Sugita C."/>
            <person name="Ogata K."/>
            <person name="Shikata M."/>
            <person name="Jikuya H."/>
            <person name="Takano J."/>
            <person name="Furumichi M."/>
            <person name="Kanehisa M."/>
            <person name="Omata T."/>
            <person name="Sugiura M."/>
            <person name="Sugita M."/>
        </authorList>
    </citation>
    <scope>NUCLEOTIDE SEQUENCE [LARGE SCALE GENOMIC DNA]</scope>
    <source>
        <strain evidence="3">ATCC 27144 / PCC 6301 / SAUG 1402/1</strain>
    </source>
</reference>
<dbReference type="InterPro" id="IPR050397">
    <property type="entry name" value="Env_Response_Regulators"/>
</dbReference>
<dbReference type="EMBL" id="AP008231">
    <property type="protein sequence ID" value="BAD80328.1"/>
    <property type="molecule type" value="Genomic_DNA"/>
</dbReference>
<dbReference type="PANTHER" id="PTHR24567">
    <property type="entry name" value="CRP FAMILY TRANSCRIPTIONAL REGULATORY PROTEIN"/>
    <property type="match status" value="1"/>
</dbReference>